<protein>
    <recommendedName>
        <fullName evidence="3">FeoB-associated Cys-rich membrane protein</fullName>
    </recommendedName>
</protein>
<evidence type="ECO:0008006" key="3">
    <source>
        <dbReference type="Google" id="ProtNLM"/>
    </source>
</evidence>
<sequence length="56" mass="5593">MQLAAVIVIVSLAAGYVLRSAWRTVVGRKAGCGSGCGKCAAPVVPTVPGRISLPLA</sequence>
<evidence type="ECO:0000313" key="2">
    <source>
        <dbReference type="Proteomes" id="UP000319576"/>
    </source>
</evidence>
<dbReference type="Proteomes" id="UP000319576">
    <property type="component" value="Chromosome"/>
</dbReference>
<organism evidence="1 2">
    <name type="scientific">Urbifossiella limnaea</name>
    <dbReference type="NCBI Taxonomy" id="2528023"/>
    <lineage>
        <taxon>Bacteria</taxon>
        <taxon>Pseudomonadati</taxon>
        <taxon>Planctomycetota</taxon>
        <taxon>Planctomycetia</taxon>
        <taxon>Gemmatales</taxon>
        <taxon>Gemmataceae</taxon>
        <taxon>Urbifossiella</taxon>
    </lineage>
</organism>
<gene>
    <name evidence="1" type="ORF">ETAA1_40620</name>
</gene>
<dbReference type="RefSeq" id="WP_145241524.1">
    <property type="nucleotide sequence ID" value="NZ_CP036273.1"/>
</dbReference>
<dbReference type="KEGG" id="uli:ETAA1_40620"/>
<dbReference type="EMBL" id="CP036273">
    <property type="protein sequence ID" value="QDU22087.1"/>
    <property type="molecule type" value="Genomic_DNA"/>
</dbReference>
<dbReference type="AlphaFoldDB" id="A0A517XX47"/>
<proteinExistence type="predicted"/>
<reference evidence="1 2" key="1">
    <citation type="submission" date="2019-02" db="EMBL/GenBank/DDBJ databases">
        <title>Deep-cultivation of Planctomycetes and their phenomic and genomic characterization uncovers novel biology.</title>
        <authorList>
            <person name="Wiegand S."/>
            <person name="Jogler M."/>
            <person name="Boedeker C."/>
            <person name="Pinto D."/>
            <person name="Vollmers J."/>
            <person name="Rivas-Marin E."/>
            <person name="Kohn T."/>
            <person name="Peeters S.H."/>
            <person name="Heuer A."/>
            <person name="Rast P."/>
            <person name="Oberbeckmann S."/>
            <person name="Bunk B."/>
            <person name="Jeske O."/>
            <person name="Meyerdierks A."/>
            <person name="Storesund J.E."/>
            <person name="Kallscheuer N."/>
            <person name="Luecker S."/>
            <person name="Lage O.M."/>
            <person name="Pohl T."/>
            <person name="Merkel B.J."/>
            <person name="Hornburger P."/>
            <person name="Mueller R.-W."/>
            <person name="Bruemmer F."/>
            <person name="Labrenz M."/>
            <person name="Spormann A.M."/>
            <person name="Op den Camp H."/>
            <person name="Overmann J."/>
            <person name="Amann R."/>
            <person name="Jetten M.S.M."/>
            <person name="Mascher T."/>
            <person name="Medema M.H."/>
            <person name="Devos D.P."/>
            <person name="Kaster A.-K."/>
            <person name="Ovreas L."/>
            <person name="Rohde M."/>
            <person name="Galperin M.Y."/>
            <person name="Jogler C."/>
        </authorList>
    </citation>
    <scope>NUCLEOTIDE SEQUENCE [LARGE SCALE GENOMIC DNA]</scope>
    <source>
        <strain evidence="1 2">ETA_A1</strain>
    </source>
</reference>
<evidence type="ECO:0000313" key="1">
    <source>
        <dbReference type="EMBL" id="QDU22087.1"/>
    </source>
</evidence>
<accession>A0A517XX47</accession>
<keyword evidence="2" id="KW-1185">Reference proteome</keyword>
<dbReference type="Pfam" id="PF12669">
    <property type="entry name" value="FeoB_associated"/>
    <property type="match status" value="1"/>
</dbReference>
<name>A0A517XX47_9BACT</name>